<dbReference type="GO" id="GO:0005737">
    <property type="term" value="C:cytoplasm"/>
    <property type="evidence" value="ECO:0007669"/>
    <property type="project" value="TreeGrafter"/>
</dbReference>
<dbReference type="InterPro" id="IPR003057">
    <property type="entry name" value="Invtbrt_color"/>
</dbReference>
<evidence type="ECO:0000313" key="6">
    <source>
        <dbReference type="EMBL" id="CAL4126274.1"/>
    </source>
</evidence>
<dbReference type="AlphaFoldDB" id="A0AAV2RLF5"/>
<feature type="signal peptide" evidence="3">
    <location>
        <begin position="1"/>
        <end position="19"/>
    </location>
</feature>
<feature type="chain" id="PRO_5043116541" description="Lipocalin/cytosolic fatty-acid binding domain-containing protein" evidence="3">
    <location>
        <begin position="20"/>
        <end position="178"/>
    </location>
</feature>
<reference evidence="6 7" key="1">
    <citation type="submission" date="2024-05" db="EMBL/GenBank/DDBJ databases">
        <authorList>
            <person name="Wallberg A."/>
        </authorList>
    </citation>
    <scope>NUCLEOTIDE SEQUENCE [LARGE SCALE GENOMIC DNA]</scope>
</reference>
<dbReference type="GO" id="GO:0031409">
    <property type="term" value="F:pigment binding"/>
    <property type="evidence" value="ECO:0007669"/>
    <property type="project" value="InterPro"/>
</dbReference>
<organism evidence="6 7">
    <name type="scientific">Meganyctiphanes norvegica</name>
    <name type="common">Northern krill</name>
    <name type="synonym">Thysanopoda norvegica</name>
    <dbReference type="NCBI Taxonomy" id="48144"/>
    <lineage>
        <taxon>Eukaryota</taxon>
        <taxon>Metazoa</taxon>
        <taxon>Ecdysozoa</taxon>
        <taxon>Arthropoda</taxon>
        <taxon>Crustacea</taxon>
        <taxon>Multicrustacea</taxon>
        <taxon>Malacostraca</taxon>
        <taxon>Eumalacostraca</taxon>
        <taxon>Eucarida</taxon>
        <taxon>Euphausiacea</taxon>
        <taxon>Euphausiidae</taxon>
        <taxon>Meganyctiphanes</taxon>
    </lineage>
</organism>
<name>A0AAV2RLF5_MEGNR</name>
<protein>
    <recommendedName>
        <fullName evidence="5">Lipocalin/cytosolic fatty-acid binding domain-containing protein</fullName>
    </recommendedName>
</protein>
<comment type="caution">
    <text evidence="6">The sequence shown here is derived from an EMBL/GenBank/DDBJ whole genome shotgun (WGS) entry which is preliminary data.</text>
</comment>
<sequence>MPKLSVILLVMTLVVGTYASCPSVTYMQNFDANRFTGVWYEIQAQPNSLNPVKTCNKSVYNLMSSGFSVTTTGLMYGGIPTQSSVTLTFTANPAKMITSRVMGVRPPYEVLDTDYNTYACTHSCIHKVFTYDYVFIFSRGRTLNQAHIDHCRSLFAQYQSSSQNLHRLVNTRQEGCPN</sequence>
<dbReference type="PANTHER" id="PTHR10612">
    <property type="entry name" value="APOLIPOPROTEIN D"/>
    <property type="match status" value="1"/>
</dbReference>
<evidence type="ECO:0000256" key="2">
    <source>
        <dbReference type="ARBA" id="ARBA00023157"/>
    </source>
</evidence>
<evidence type="ECO:0000256" key="3">
    <source>
        <dbReference type="PIRNR" id="PIRNR036893"/>
    </source>
</evidence>
<feature type="domain" description="Lipocalin/cytosolic fatty-acid binding" evidence="5">
    <location>
        <begin position="36"/>
        <end position="171"/>
    </location>
</feature>
<keyword evidence="2" id="KW-1015">Disulfide bond</keyword>
<dbReference type="Pfam" id="PF00061">
    <property type="entry name" value="Lipocalin"/>
    <property type="match status" value="1"/>
</dbReference>
<evidence type="ECO:0000259" key="5">
    <source>
        <dbReference type="Pfam" id="PF00061"/>
    </source>
</evidence>
<keyword evidence="7" id="KW-1185">Reference proteome</keyword>
<evidence type="ECO:0000313" key="7">
    <source>
        <dbReference type="Proteomes" id="UP001497623"/>
    </source>
</evidence>
<dbReference type="PRINTS" id="PR01273">
    <property type="entry name" value="INVTBRTCOLOR"/>
</dbReference>
<dbReference type="InterPro" id="IPR022272">
    <property type="entry name" value="Lipocalin_CS"/>
</dbReference>
<proteinExistence type="inferred from homology"/>
<dbReference type="PROSITE" id="PS00213">
    <property type="entry name" value="LIPOCALIN"/>
    <property type="match status" value="1"/>
</dbReference>
<dbReference type="EMBL" id="CAXKWB010024403">
    <property type="protein sequence ID" value="CAL4126274.1"/>
    <property type="molecule type" value="Genomic_DNA"/>
</dbReference>
<dbReference type="InterPro" id="IPR000566">
    <property type="entry name" value="Lipocln_cytosolic_FA-bd_dom"/>
</dbReference>
<dbReference type="PIRSF" id="PIRSF036893">
    <property type="entry name" value="Lipocalin_ApoD"/>
    <property type="match status" value="1"/>
</dbReference>
<evidence type="ECO:0000256" key="1">
    <source>
        <dbReference type="ARBA" id="ARBA00006889"/>
    </source>
</evidence>
<dbReference type="InterPro" id="IPR012674">
    <property type="entry name" value="Calycin"/>
</dbReference>
<dbReference type="PANTHER" id="PTHR10612:SF34">
    <property type="entry name" value="APOLIPOPROTEIN D"/>
    <property type="match status" value="1"/>
</dbReference>
<dbReference type="InterPro" id="IPR022271">
    <property type="entry name" value="Lipocalin_ApoD"/>
</dbReference>
<dbReference type="Gene3D" id="2.40.128.20">
    <property type="match status" value="1"/>
</dbReference>
<dbReference type="SUPFAM" id="SSF50814">
    <property type="entry name" value="Lipocalins"/>
    <property type="match status" value="1"/>
</dbReference>
<dbReference type="GO" id="GO:0006629">
    <property type="term" value="P:lipid metabolic process"/>
    <property type="evidence" value="ECO:0007669"/>
    <property type="project" value="TreeGrafter"/>
</dbReference>
<comment type="similarity">
    <text evidence="1 3 4">Belongs to the calycin superfamily. Lipocalin family.</text>
</comment>
<dbReference type="GO" id="GO:0000302">
    <property type="term" value="P:response to reactive oxygen species"/>
    <property type="evidence" value="ECO:0007669"/>
    <property type="project" value="TreeGrafter"/>
</dbReference>
<keyword evidence="3" id="KW-0732">Signal</keyword>
<accession>A0AAV2RLF5</accession>
<gene>
    <name evidence="6" type="ORF">MNOR_LOCUS25496</name>
</gene>
<evidence type="ECO:0000256" key="4">
    <source>
        <dbReference type="RuleBase" id="RU003695"/>
    </source>
</evidence>
<dbReference type="Proteomes" id="UP001497623">
    <property type="component" value="Unassembled WGS sequence"/>
</dbReference>